<dbReference type="SMART" id="SM00112">
    <property type="entry name" value="CA"/>
    <property type="match status" value="1"/>
</dbReference>
<evidence type="ECO:0000256" key="2">
    <source>
        <dbReference type="ARBA" id="ARBA00022737"/>
    </source>
</evidence>
<sequence length="1529" mass="167260">MNRFTSLLAICIVLSLSAYAQQWKVQKQGIPEIQYATEDLFGSAMATDANGNFVVVGAPHEDTGELNSGAAYIYQRVNGAYELVKKLTPSDPSEDKKFGNSVAIDDNIVVIGAPGEKADVWYGGATYIFVKGKDGWKDPYEFEKLTSPDPVTSGMFGDAVAVKENTVAVGQPGKYQKDHSGVVYVYQKSQSQQKMILKGTLKVSQSPCSTQCYVEYGKPQDPCINGCSTEFGHSIGFGDNYIAISAPDHDLNDFNDGAIFIFNKPKDGWKDATESTVLYLSDTTNNAELGRGISIRGDLLLAGGRASNAKEEGFGYAYLFQKGSSGWNNHPIATLKTDAPGGNASEYSVSLGDGYALLGIPMSYYNHSQDPSGGVYVYTKPSAGWQDASEDFRIRFTKVRESYFGQSVLSLGDTILIGAPQDNRSAIAAGSAFQVIRSEGEWKKDDMTRWETPREENASHYTFGEDAAIYENTMVIGAPQDNNYGAAYVYEKVNGYWHKVAKLTAEKGNAQDLFGTAVNIYQDCIIVGAPLYDDERNDGERRNNVGAAYLFEKPATGWQDMNETARFIASNTSDRFGYAVDLTDSFAVVGTKFRDTQSSGEVYIFEKMKQGWVSKTEDLRLHESSDIENNFIGETLDCNGNGVLVSQPLKNKAYLFEKRNGQWSIDNPIIFQLPTIEVAHALAKAFHLSVSLSKDIAVIGWPYDIREKTWGAGTVFIYRKVNGEWQTEPYVLKAPTLKASGFFGSEVDVDNDLLIVGANGGFSNDPDQRQPGEAFVYTRNGADWHLIETLSATRPTNGDMFGHSVGVSGTDFVIGAPHDANKVGYRAGSAYIFNRYGPWVEKVSSLQEDGWYGIGQDITINVHYDSAVYIESNPTISLYLDKGKASAYYQDGSGSTTLAFKYTVQEGHHAADLGYNGIFALKGELLGKDSVEASKLLPSPGRIRSLKGNKTLKIDGKRPIVQKSTFLVDSSDNQHAAVYWSSDESIHQLDSTMIEVINGRLTSVERIDSTGFITHIQPYHGQTTVILKEGVVKDKASNAALETKDSFWYSDTIAPQIDLIASKLFFSDANTILSIKMTEPVTGFSKEDINVHNGVVHQLTTSDSITFIAEVVALDEGKVDCFISTNSLSDVAGNPNVDNVSISLFYDVTSPTVKINSQASDTLGGVFIVTITFSDVIQKFEASDITVENSKIESLHTSDSTVFVAEVVGLKEGQMNISIPADVAYDISGNGNHASDLLSRFYDAYAPIIAPYQRFNVDENEERGVIIGTLTAEETIGTLQNWSITSGNESDVFTLNNHTGELSLTQPVDFEGQAVYMLTVTVNDGIYTAEPTLVEVYILDKDEANPSVQFVSEMTDSVSSSFLVDIIFSEVVQDFTVSDIIVQNATLNELQTADSTSFTTEIKPLDRGLVSLNIPAEMAFDIASNGNQAAETFTIYYKRAEIEPVVLGIDEKVKSLIHIGPNPTSGILTIDIPHAYSVDQILLLDQYGKVVFSSPQTNTLELPIIPQGVYTLFIQGKAFTVSKKVIYIR</sequence>
<feature type="chain" id="PRO_5041309068" evidence="4">
    <location>
        <begin position="21"/>
        <end position="1529"/>
    </location>
</feature>
<gene>
    <name evidence="6" type="ORF">K4G66_15990</name>
</gene>
<organism evidence="6">
    <name type="scientific">Roseihalotalea indica</name>
    <dbReference type="NCBI Taxonomy" id="2867963"/>
    <lineage>
        <taxon>Bacteria</taxon>
        <taxon>Pseudomonadati</taxon>
        <taxon>Bacteroidota</taxon>
        <taxon>Cytophagia</taxon>
        <taxon>Cytophagales</taxon>
        <taxon>Catalimonadaceae</taxon>
        <taxon>Roseihalotalea</taxon>
    </lineage>
</organism>
<dbReference type="PANTHER" id="PTHR36220:SF1">
    <property type="entry name" value="GAMMA TUBULIN COMPLEX COMPONENT C-TERMINAL DOMAIN-CONTAINING PROTEIN"/>
    <property type="match status" value="1"/>
</dbReference>
<dbReference type="GO" id="GO:0016020">
    <property type="term" value="C:membrane"/>
    <property type="evidence" value="ECO:0007669"/>
    <property type="project" value="InterPro"/>
</dbReference>
<dbReference type="InterPro" id="IPR013519">
    <property type="entry name" value="Int_alpha_beta-p"/>
</dbReference>
<evidence type="ECO:0000313" key="6">
    <source>
        <dbReference type="EMBL" id="WKN40194.1"/>
    </source>
</evidence>
<evidence type="ECO:0000256" key="1">
    <source>
        <dbReference type="ARBA" id="ARBA00022729"/>
    </source>
</evidence>
<dbReference type="SUPFAM" id="SSF49313">
    <property type="entry name" value="Cadherin-like"/>
    <property type="match status" value="1"/>
</dbReference>
<protein>
    <submittedName>
        <fullName evidence="6">Ig-like domain-containing protein</fullName>
    </submittedName>
</protein>
<proteinExistence type="predicted"/>
<dbReference type="Pfam" id="PF14312">
    <property type="entry name" value="FG-GAP_2"/>
    <property type="match status" value="6"/>
</dbReference>
<dbReference type="Gene3D" id="2.60.40.60">
    <property type="entry name" value="Cadherins"/>
    <property type="match status" value="1"/>
</dbReference>
<dbReference type="GO" id="GO:0005509">
    <property type="term" value="F:calcium ion binding"/>
    <property type="evidence" value="ECO:0007669"/>
    <property type="project" value="InterPro"/>
</dbReference>
<dbReference type="Pfam" id="PF00028">
    <property type="entry name" value="Cadherin"/>
    <property type="match status" value="1"/>
</dbReference>
<dbReference type="Pfam" id="PF19078">
    <property type="entry name" value="Big_12"/>
    <property type="match status" value="3"/>
</dbReference>
<dbReference type="Gene3D" id="2.130.10.130">
    <property type="entry name" value="Integrin alpha, N-terminal"/>
    <property type="match status" value="4"/>
</dbReference>
<feature type="domain" description="Cadherin" evidence="5">
    <location>
        <begin position="1249"/>
        <end position="1348"/>
    </location>
</feature>
<dbReference type="InterPro" id="IPR013517">
    <property type="entry name" value="FG-GAP"/>
</dbReference>
<dbReference type="PANTHER" id="PTHR36220">
    <property type="entry name" value="UNNAMED PRODUCT"/>
    <property type="match status" value="1"/>
</dbReference>
<reference evidence="6" key="1">
    <citation type="journal article" date="2023" name="Comput. Struct. Biotechnol. J.">
        <title>Discovery of a novel marine Bacteroidetes with a rich repertoire of carbohydrate-active enzymes.</title>
        <authorList>
            <person name="Chen B."/>
            <person name="Liu G."/>
            <person name="Chen Q."/>
            <person name="Wang H."/>
            <person name="Liu L."/>
            <person name="Tang K."/>
        </authorList>
    </citation>
    <scope>NUCLEOTIDE SEQUENCE</scope>
    <source>
        <strain evidence="6">TK19036</strain>
    </source>
</reference>
<dbReference type="CDD" id="cd11304">
    <property type="entry name" value="Cadherin_repeat"/>
    <property type="match status" value="1"/>
</dbReference>
<dbReference type="SUPFAM" id="SSF69318">
    <property type="entry name" value="Integrin alpha N-terminal domain"/>
    <property type="match status" value="1"/>
</dbReference>
<accession>A0AA49JKA6</accession>
<dbReference type="InterPro" id="IPR002126">
    <property type="entry name" value="Cadherin-like_dom"/>
</dbReference>
<evidence type="ECO:0000256" key="3">
    <source>
        <dbReference type="ARBA" id="ARBA00023180"/>
    </source>
</evidence>
<evidence type="ECO:0000259" key="5">
    <source>
        <dbReference type="PROSITE" id="PS50268"/>
    </source>
</evidence>
<dbReference type="SMART" id="SM00191">
    <property type="entry name" value="Int_alpha"/>
    <property type="match status" value="7"/>
</dbReference>
<keyword evidence="2" id="KW-0677">Repeat</keyword>
<reference evidence="6" key="2">
    <citation type="journal article" date="2024" name="Antonie Van Leeuwenhoek">
        <title>Roseihalotalea indica gen. nov., sp. nov., a halophilic Bacteroidetes from mesopelagic Southwest Indian Ocean with higher carbohydrate metabolic potential.</title>
        <authorList>
            <person name="Chen B."/>
            <person name="Zhang M."/>
            <person name="Lin D."/>
            <person name="Ye J."/>
            <person name="Tang K."/>
        </authorList>
    </citation>
    <scope>NUCLEOTIDE SEQUENCE</scope>
    <source>
        <strain evidence="6">TK19036</strain>
    </source>
</reference>
<feature type="signal peptide" evidence="4">
    <location>
        <begin position="1"/>
        <end position="20"/>
    </location>
</feature>
<dbReference type="PROSITE" id="PS50268">
    <property type="entry name" value="CADHERIN_2"/>
    <property type="match status" value="1"/>
</dbReference>
<keyword evidence="1 4" id="KW-0732">Signal</keyword>
<keyword evidence="3" id="KW-0325">Glycoprotein</keyword>
<dbReference type="InterPro" id="IPR011043">
    <property type="entry name" value="Gal_Oxase/kelch_b-propeller"/>
</dbReference>
<dbReference type="SUPFAM" id="SSF50965">
    <property type="entry name" value="Galactose oxidase, central domain"/>
    <property type="match status" value="1"/>
</dbReference>
<dbReference type="GO" id="GO:0007156">
    <property type="term" value="P:homophilic cell adhesion via plasma membrane adhesion molecules"/>
    <property type="evidence" value="ECO:0007669"/>
    <property type="project" value="InterPro"/>
</dbReference>
<dbReference type="InterPro" id="IPR015919">
    <property type="entry name" value="Cadherin-like_sf"/>
</dbReference>
<name>A0AA49JKA6_9BACT</name>
<dbReference type="InterPro" id="IPR028994">
    <property type="entry name" value="Integrin_alpha_N"/>
</dbReference>
<dbReference type="EMBL" id="CP120682">
    <property type="protein sequence ID" value="WKN40194.1"/>
    <property type="molecule type" value="Genomic_DNA"/>
</dbReference>
<dbReference type="InterPro" id="IPR044048">
    <property type="entry name" value="Big_12"/>
</dbReference>
<evidence type="ECO:0000256" key="4">
    <source>
        <dbReference type="SAM" id="SignalP"/>
    </source>
</evidence>